<organism evidence="1 2">
    <name type="scientific">Bradyrhizobium diazoefficiens (strain JCM 10833 / BCRC 13528 / IAM 13628 / NBRC 14792 / USDA 110)</name>
    <dbReference type="NCBI Taxonomy" id="224911"/>
    <lineage>
        <taxon>Bacteria</taxon>
        <taxon>Pseudomonadati</taxon>
        <taxon>Pseudomonadota</taxon>
        <taxon>Alphaproteobacteria</taxon>
        <taxon>Hyphomicrobiales</taxon>
        <taxon>Nitrobacteraceae</taxon>
        <taxon>Bradyrhizobium</taxon>
    </lineage>
</organism>
<dbReference type="eggNOG" id="ENOG50316WE">
    <property type="taxonomic scope" value="Bacteria"/>
</dbReference>
<dbReference type="Proteomes" id="UP000002526">
    <property type="component" value="Chromosome"/>
</dbReference>
<dbReference type="EMBL" id="BA000040">
    <property type="protein sequence ID" value="BAC50751.1"/>
    <property type="molecule type" value="Genomic_DNA"/>
</dbReference>
<evidence type="ECO:0000313" key="1">
    <source>
        <dbReference type="EMBL" id="BAC50751.1"/>
    </source>
</evidence>
<keyword evidence="2" id="KW-1185">Reference proteome</keyword>
<dbReference type="EnsemblBacteria" id="BAC50751">
    <property type="protein sequence ID" value="BAC50751"/>
    <property type="gene ID" value="BAC50751"/>
</dbReference>
<evidence type="ECO:0000313" key="2">
    <source>
        <dbReference type="Proteomes" id="UP000002526"/>
    </source>
</evidence>
<reference evidence="2" key="1">
    <citation type="journal article" date="2002" name="DNA Res.">
        <title>Complete genomic sequence of nitrogen-fixing symbiotic bacterium Bradyrhizobium japonicum USDA110.</title>
        <authorList>
            <person name="Kaneko T."/>
            <person name="Nakamura Y."/>
            <person name="Sato S."/>
            <person name="Minamisawa K."/>
            <person name="Uchiumi T."/>
            <person name="Sasamoto S."/>
            <person name="Watanabe A."/>
            <person name="Idesawa K."/>
            <person name="Iriguchi M."/>
            <person name="Kawashima K."/>
            <person name="Kohara M."/>
            <person name="Matsumoto M."/>
            <person name="Shimpo S."/>
            <person name="Tsuruoka H."/>
            <person name="Wada T."/>
            <person name="Yamada M."/>
            <person name="Tabata S."/>
        </authorList>
    </citation>
    <scope>NUCLEOTIDE SEQUENCE [LARGE SCALE GENOMIC DNA]</scope>
    <source>
        <strain evidence="2">JCM 10833 / BCRC 13528 / IAM 13628 / NBRC 14792 / USDA 110</strain>
    </source>
</reference>
<sequence>MKLLMISGLAVFAVFVAATNMLRSHPLPVSRTSVAGMPVQEMQRQAQQGKLPVEDFVDRSLVFPRGTQE</sequence>
<dbReference type="InParanoid" id="Q89IZ8"/>
<name>Q89IZ8_BRADU</name>
<protein>
    <submittedName>
        <fullName evidence="1">Bsl5486 protein</fullName>
    </submittedName>
</protein>
<dbReference type="KEGG" id="bja:bsl5486"/>
<dbReference type="HOGENOM" id="CLU_2767689_0_0_5"/>
<dbReference type="PATRIC" id="fig|224911.44.peg.5394"/>
<dbReference type="OrthoDB" id="8254372at2"/>
<accession>Q89IZ8</accession>
<proteinExistence type="predicted"/>
<gene>
    <name evidence="1" type="ordered locus">bsl5486</name>
</gene>
<dbReference type="AlphaFoldDB" id="Q89IZ8"/>